<dbReference type="AlphaFoldDB" id="A0A5J5EGB9"/>
<evidence type="ECO:0000313" key="2">
    <source>
        <dbReference type="EMBL" id="KAA8894117.1"/>
    </source>
</evidence>
<name>A0A5J5EGB9_9PEZI</name>
<keyword evidence="1" id="KW-0175">Coiled coil</keyword>
<sequence length="311" mass="36340">MWFRKYSKEAHKHACRALFKAMLTHTAHLPLSPDIKHIAQRTIRRQFRKNRALHAGPLRQALQSAHEAEELLRRACQNDEQAASTVAERILELVSQHKQKVAASSIPPYPVHTPPTPPNQLNPMRKRKILEMAMKPREKAIRSAAVRARPPVMGATNGLPVLKRPGRKPPLWVSLIVNEKIKRRVRHLDALQHVQNNVMYHADMEDNWDAATRRAGLREEHDESSWLDGAMMCLRSIEEHYHATELATYSITQRFQRIIDEKTARYRERLRTNRIRRRVEAKEKRARRMEHELGGLKGEWKRIRRIHGHEG</sequence>
<accession>A0A5J5EGB9</accession>
<evidence type="ECO:0000313" key="3">
    <source>
        <dbReference type="Proteomes" id="UP000326924"/>
    </source>
</evidence>
<dbReference type="EMBL" id="VXIS01000364">
    <property type="protein sequence ID" value="KAA8894117.1"/>
    <property type="molecule type" value="Genomic_DNA"/>
</dbReference>
<feature type="coiled-coil region" evidence="1">
    <location>
        <begin position="272"/>
        <end position="299"/>
    </location>
</feature>
<keyword evidence="3" id="KW-1185">Reference proteome</keyword>
<dbReference type="OrthoDB" id="5421555at2759"/>
<reference evidence="2 3" key="1">
    <citation type="submission" date="2019-09" db="EMBL/GenBank/DDBJ databases">
        <title>Draft genome of the ectomycorrhizal ascomycete Sphaerosporella brunnea.</title>
        <authorList>
            <consortium name="DOE Joint Genome Institute"/>
            <person name="Benucci G.M."/>
            <person name="Marozzi G."/>
            <person name="Antonielli L."/>
            <person name="Sanchez S."/>
            <person name="Marco P."/>
            <person name="Wang X."/>
            <person name="Falini L.B."/>
            <person name="Barry K."/>
            <person name="Haridas S."/>
            <person name="Lipzen A."/>
            <person name="Labutti K."/>
            <person name="Grigoriev I.V."/>
            <person name="Murat C."/>
            <person name="Martin F."/>
            <person name="Albertini E."/>
            <person name="Donnini D."/>
            <person name="Bonito G."/>
        </authorList>
    </citation>
    <scope>NUCLEOTIDE SEQUENCE [LARGE SCALE GENOMIC DNA]</scope>
    <source>
        <strain evidence="2 3">Sb_GMNB300</strain>
    </source>
</reference>
<evidence type="ECO:0000256" key="1">
    <source>
        <dbReference type="SAM" id="Coils"/>
    </source>
</evidence>
<comment type="caution">
    <text evidence="2">The sequence shown here is derived from an EMBL/GenBank/DDBJ whole genome shotgun (WGS) entry which is preliminary data.</text>
</comment>
<protein>
    <submittedName>
        <fullName evidence="2">Uncharacterized protein</fullName>
    </submittedName>
</protein>
<dbReference type="InParanoid" id="A0A5J5EGB9"/>
<organism evidence="2 3">
    <name type="scientific">Sphaerosporella brunnea</name>
    <dbReference type="NCBI Taxonomy" id="1250544"/>
    <lineage>
        <taxon>Eukaryota</taxon>
        <taxon>Fungi</taxon>
        <taxon>Dikarya</taxon>
        <taxon>Ascomycota</taxon>
        <taxon>Pezizomycotina</taxon>
        <taxon>Pezizomycetes</taxon>
        <taxon>Pezizales</taxon>
        <taxon>Pyronemataceae</taxon>
        <taxon>Sphaerosporella</taxon>
    </lineage>
</organism>
<gene>
    <name evidence="2" type="ORF">FN846DRAFT_445829</name>
</gene>
<proteinExistence type="predicted"/>
<dbReference type="Proteomes" id="UP000326924">
    <property type="component" value="Unassembled WGS sequence"/>
</dbReference>